<comment type="caution">
    <text evidence="2">The sequence shown here is derived from an EMBL/GenBank/DDBJ whole genome shotgun (WGS) entry which is preliminary data.</text>
</comment>
<proteinExistence type="predicted"/>
<name>A0A2T4U3B5_9BACI</name>
<dbReference type="OrthoDB" id="2883880at2"/>
<sequence length="213" mass="24905">MSPMKKIYFSMAAAGVLFTIGCSDNEQALQTGNWDEETMNETSAELAAQLEESENRREELEEEVLDLREENLELKDDVLTYKQQVIDQQQEFDEDIRLRTSLQQRAKDFFHAMHERDIEELEGLTGEGLLIEEEEELFRIEGDDKSGRSFHFMQLDRTHFVYQRGIQTSEDRAVAEYEFYMADEETISRSGIVELTFEPSDEDWNITSIAYIN</sequence>
<dbReference type="Proteomes" id="UP000240509">
    <property type="component" value="Unassembled WGS sequence"/>
</dbReference>
<protein>
    <submittedName>
        <fullName evidence="2">Uncharacterized protein</fullName>
    </submittedName>
</protein>
<evidence type="ECO:0000313" key="3">
    <source>
        <dbReference type="Proteomes" id="UP000240509"/>
    </source>
</evidence>
<accession>A0A2T4U3B5</accession>
<dbReference type="AlphaFoldDB" id="A0A2T4U3B5"/>
<keyword evidence="3" id="KW-1185">Reference proteome</keyword>
<dbReference type="PROSITE" id="PS51257">
    <property type="entry name" value="PROKAR_LIPOPROTEIN"/>
    <property type="match status" value="1"/>
</dbReference>
<organism evidence="2 3">
    <name type="scientific">Alkalicoccus saliphilus</name>
    <dbReference type="NCBI Taxonomy" id="200989"/>
    <lineage>
        <taxon>Bacteria</taxon>
        <taxon>Bacillati</taxon>
        <taxon>Bacillota</taxon>
        <taxon>Bacilli</taxon>
        <taxon>Bacillales</taxon>
        <taxon>Bacillaceae</taxon>
        <taxon>Alkalicoccus</taxon>
    </lineage>
</organism>
<evidence type="ECO:0000256" key="1">
    <source>
        <dbReference type="SAM" id="Coils"/>
    </source>
</evidence>
<keyword evidence="1" id="KW-0175">Coiled coil</keyword>
<evidence type="ECO:0000313" key="2">
    <source>
        <dbReference type="EMBL" id="PTL37886.1"/>
    </source>
</evidence>
<reference evidence="2 3" key="1">
    <citation type="submission" date="2018-03" db="EMBL/GenBank/DDBJ databases">
        <title>Alkalicoccus saliphilus sp. nov., isolated from a mineral pool.</title>
        <authorList>
            <person name="Zhao B."/>
        </authorList>
    </citation>
    <scope>NUCLEOTIDE SEQUENCE [LARGE SCALE GENOMIC DNA]</scope>
    <source>
        <strain evidence="2 3">6AG</strain>
    </source>
</reference>
<feature type="coiled-coil region" evidence="1">
    <location>
        <begin position="36"/>
        <end position="84"/>
    </location>
</feature>
<gene>
    <name evidence="2" type="ORF">C6Y45_14180</name>
</gene>
<dbReference type="EMBL" id="PZJJ01000030">
    <property type="protein sequence ID" value="PTL37886.1"/>
    <property type="molecule type" value="Genomic_DNA"/>
</dbReference>
<dbReference type="RefSeq" id="WP_107585889.1">
    <property type="nucleotide sequence ID" value="NZ_PZJJ01000030.1"/>
</dbReference>